<keyword evidence="3" id="KW-1185">Reference proteome</keyword>
<evidence type="ECO:0000313" key="3">
    <source>
        <dbReference type="Proteomes" id="UP001497045"/>
    </source>
</evidence>
<feature type="chain" id="PRO_5045373867" evidence="1">
    <location>
        <begin position="25"/>
        <end position="186"/>
    </location>
</feature>
<organism evidence="2 3">
    <name type="scientific">Aurantiacibacter gilvus</name>
    <dbReference type="NCBI Taxonomy" id="3139141"/>
    <lineage>
        <taxon>Bacteria</taxon>
        <taxon>Pseudomonadati</taxon>
        <taxon>Pseudomonadota</taxon>
        <taxon>Alphaproteobacteria</taxon>
        <taxon>Sphingomonadales</taxon>
        <taxon>Erythrobacteraceae</taxon>
        <taxon>Aurantiacibacter</taxon>
    </lineage>
</organism>
<protein>
    <submittedName>
        <fullName evidence="2">DUF3617 family protein</fullName>
    </submittedName>
</protein>
<keyword evidence="1" id="KW-0732">Signal</keyword>
<name>A0ABU9IEP3_9SPHN</name>
<comment type="caution">
    <text evidence="2">The sequence shown here is derived from an EMBL/GenBank/DDBJ whole genome shotgun (WGS) entry which is preliminary data.</text>
</comment>
<accession>A0ABU9IEP3</accession>
<evidence type="ECO:0000313" key="2">
    <source>
        <dbReference type="EMBL" id="MEL1250889.1"/>
    </source>
</evidence>
<sequence length="186" mass="19520">MRLTHALSPALTRALPLMAAVALAACGSDTDEELADEALTMDEVLSENVDNIALPMPGEYSTDVELISFEVPGASSVDMDALRAAFAEGAAEQPSFCVTEAMDREAWISAMTDNSCTISRLNADGTDISMAMSCLAENGPQGEITLTGTQGETSSTLEMETVQPIPGHGEANIVLRVTTERTGDCS</sequence>
<proteinExistence type="predicted"/>
<gene>
    <name evidence="2" type="ORF">AAEO60_09420</name>
</gene>
<evidence type="ECO:0000256" key="1">
    <source>
        <dbReference type="SAM" id="SignalP"/>
    </source>
</evidence>
<dbReference type="EMBL" id="JBBYHV010000001">
    <property type="protein sequence ID" value="MEL1250889.1"/>
    <property type="molecule type" value="Genomic_DNA"/>
</dbReference>
<dbReference type="Pfam" id="PF12276">
    <property type="entry name" value="DUF3617"/>
    <property type="match status" value="1"/>
</dbReference>
<dbReference type="RefSeq" id="WP_341673399.1">
    <property type="nucleotide sequence ID" value="NZ_JBBYHV010000001.1"/>
</dbReference>
<reference evidence="2 3" key="1">
    <citation type="submission" date="2024-04" db="EMBL/GenBank/DDBJ databases">
        <title>Aurantiacibacter sp. DGU6 16S ribosomal RNA gene Genome sequencing and assembly.</title>
        <authorList>
            <person name="Park S."/>
        </authorList>
    </citation>
    <scope>NUCLEOTIDE SEQUENCE [LARGE SCALE GENOMIC DNA]</scope>
    <source>
        <strain evidence="2 3">DGU6</strain>
    </source>
</reference>
<dbReference type="InterPro" id="IPR022061">
    <property type="entry name" value="DUF3617"/>
</dbReference>
<feature type="signal peptide" evidence="1">
    <location>
        <begin position="1"/>
        <end position="24"/>
    </location>
</feature>
<dbReference type="PROSITE" id="PS51257">
    <property type="entry name" value="PROKAR_LIPOPROTEIN"/>
    <property type="match status" value="1"/>
</dbReference>
<dbReference type="Proteomes" id="UP001497045">
    <property type="component" value="Unassembled WGS sequence"/>
</dbReference>